<dbReference type="GO" id="GO:0005743">
    <property type="term" value="C:mitochondrial inner membrane"/>
    <property type="evidence" value="ECO:0007669"/>
    <property type="project" value="TreeGrafter"/>
</dbReference>
<organism evidence="1 2">
    <name type="scientific">Aphanomyces euteiches</name>
    <dbReference type="NCBI Taxonomy" id="100861"/>
    <lineage>
        <taxon>Eukaryota</taxon>
        <taxon>Sar</taxon>
        <taxon>Stramenopiles</taxon>
        <taxon>Oomycota</taxon>
        <taxon>Saprolegniomycetes</taxon>
        <taxon>Saprolegniales</taxon>
        <taxon>Verrucalvaceae</taxon>
        <taxon>Aphanomyces</taxon>
    </lineage>
</organism>
<proteinExistence type="predicted"/>
<dbReference type="VEuPathDB" id="FungiDB:AeMF1_016726"/>
<dbReference type="InterPro" id="IPR007849">
    <property type="entry name" value="ATP10"/>
</dbReference>
<name>A0A6G0XLL5_9STRA</name>
<dbReference type="PANTHER" id="PTHR28106">
    <property type="entry name" value="MITOCHONDRIAL ATPASE COMPLEX SUBUNIT ATP10"/>
    <property type="match status" value="1"/>
</dbReference>
<dbReference type="GO" id="GO:0033615">
    <property type="term" value="P:mitochondrial proton-transporting ATP synthase complex assembly"/>
    <property type="evidence" value="ECO:0007669"/>
    <property type="project" value="TreeGrafter"/>
</dbReference>
<evidence type="ECO:0000313" key="2">
    <source>
        <dbReference type="Proteomes" id="UP000481153"/>
    </source>
</evidence>
<dbReference type="PANTHER" id="PTHR28106:SF1">
    <property type="entry name" value="MITOCHONDRIAL ATPASE COMPLEX SUBUNIT ATP10"/>
    <property type="match status" value="1"/>
</dbReference>
<dbReference type="EMBL" id="VJMJ01000037">
    <property type="protein sequence ID" value="KAF0741341.1"/>
    <property type="molecule type" value="Genomic_DNA"/>
</dbReference>
<keyword evidence="2" id="KW-1185">Reference proteome</keyword>
<evidence type="ECO:0000313" key="1">
    <source>
        <dbReference type="EMBL" id="KAF0741341.1"/>
    </source>
</evidence>
<reference evidence="1 2" key="1">
    <citation type="submission" date="2019-07" db="EMBL/GenBank/DDBJ databases">
        <title>Genomics analysis of Aphanomyces spp. identifies a new class of oomycete effector associated with host adaptation.</title>
        <authorList>
            <person name="Gaulin E."/>
        </authorList>
    </citation>
    <scope>NUCLEOTIDE SEQUENCE [LARGE SCALE GENOMIC DNA]</scope>
    <source>
        <strain evidence="1 2">ATCC 201684</strain>
    </source>
</reference>
<accession>A0A6G0XLL5</accession>
<sequence>MKHRLVVSSSILRYASTDGQGETKDQRPPRAKLVSKVHEPITYQADKSVVENWKVAMKAMDEMMQDIDAKKPKQYMPNKFKEMKEYNDTDGKVVVSKMELTPVSQAPEVPALKVQNLNNSDYDLRNLTGGKLTLLLTCFKNSGFDNLLGWRESFEKAFGAKNPMTQVVQLNIIEEWYVKLMPGMIRNGLRSKTPEEHHNLTCVHFGRCDDFRAALDLNNSFVGYVQLVDAKSRVRWTAAGTITPEESTVMNLLSSKIISEISQKPRK</sequence>
<comment type="caution">
    <text evidence="1">The sequence shown here is derived from an EMBL/GenBank/DDBJ whole genome shotgun (WGS) entry which is preliminary data.</text>
</comment>
<protein>
    <submittedName>
        <fullName evidence="1">Uncharacterized protein</fullName>
    </submittedName>
</protein>
<dbReference type="Pfam" id="PF05176">
    <property type="entry name" value="ATP-synt_10"/>
    <property type="match status" value="1"/>
</dbReference>
<dbReference type="AlphaFoldDB" id="A0A6G0XLL5"/>
<dbReference type="Proteomes" id="UP000481153">
    <property type="component" value="Unassembled WGS sequence"/>
</dbReference>
<gene>
    <name evidence="1" type="ORF">Ae201684_003452</name>
</gene>